<evidence type="ECO:0000313" key="2">
    <source>
        <dbReference type="EMBL" id="KAJ7346574.1"/>
    </source>
</evidence>
<dbReference type="EMBL" id="JARIHO010000020">
    <property type="protein sequence ID" value="KAJ7346574.1"/>
    <property type="molecule type" value="Genomic_DNA"/>
</dbReference>
<keyword evidence="3" id="KW-1185">Reference proteome</keyword>
<feature type="region of interest" description="Disordered" evidence="1">
    <location>
        <begin position="1"/>
        <end position="26"/>
    </location>
</feature>
<evidence type="ECO:0008006" key="4">
    <source>
        <dbReference type="Google" id="ProtNLM"/>
    </source>
</evidence>
<comment type="caution">
    <text evidence="2">The sequence shown here is derived from an EMBL/GenBank/DDBJ whole genome shotgun (WGS) entry which is preliminary data.</text>
</comment>
<sequence>MDDFSTNRHHEIQQPQSTAGAPTRHPDLSFPDGTIAILTGSVYFLVHKGLLCRHSVPFQQATKALDQTRSKQLEGRPVLHVTDSPHDMCHFLSALYDGILGVKLDPPNFPVVDALLRLTTKYQIKHIRSSLLREIQRTWPVRLAQWEVREAEATDSSGQYDARQHYPHPILVINLARVIQAPELLPSAFYDLSRGVVSETTAGYTDFESTLHQLSQEDLMNVLKGREHASRFLSTFIVNELEGRAPSVNCVHGGDEDTGHRRACQAAFESITFEILRDVNGITHRSSDPLFAIVDAELMQTRDDAHSILRACEFCRLEFGAAVDQARAEFWGKMPCWFGVDLEAGVWA</sequence>
<feature type="compositionally biased region" description="Basic and acidic residues" evidence="1">
    <location>
        <begin position="1"/>
        <end position="12"/>
    </location>
</feature>
<gene>
    <name evidence="2" type="ORF">DFH08DRAFT_868616</name>
</gene>
<organism evidence="2 3">
    <name type="scientific">Mycena albidolilacea</name>
    <dbReference type="NCBI Taxonomy" id="1033008"/>
    <lineage>
        <taxon>Eukaryota</taxon>
        <taxon>Fungi</taxon>
        <taxon>Dikarya</taxon>
        <taxon>Basidiomycota</taxon>
        <taxon>Agaricomycotina</taxon>
        <taxon>Agaricomycetes</taxon>
        <taxon>Agaricomycetidae</taxon>
        <taxon>Agaricales</taxon>
        <taxon>Marasmiineae</taxon>
        <taxon>Mycenaceae</taxon>
        <taxon>Mycena</taxon>
    </lineage>
</organism>
<evidence type="ECO:0000256" key="1">
    <source>
        <dbReference type="SAM" id="MobiDB-lite"/>
    </source>
</evidence>
<dbReference type="AlphaFoldDB" id="A0AAD7ERB7"/>
<proteinExistence type="predicted"/>
<reference evidence="2" key="1">
    <citation type="submission" date="2023-03" db="EMBL/GenBank/DDBJ databases">
        <title>Massive genome expansion in bonnet fungi (Mycena s.s.) driven by repeated elements and novel gene families across ecological guilds.</title>
        <authorList>
            <consortium name="Lawrence Berkeley National Laboratory"/>
            <person name="Harder C.B."/>
            <person name="Miyauchi S."/>
            <person name="Viragh M."/>
            <person name="Kuo A."/>
            <person name="Thoen E."/>
            <person name="Andreopoulos B."/>
            <person name="Lu D."/>
            <person name="Skrede I."/>
            <person name="Drula E."/>
            <person name="Henrissat B."/>
            <person name="Morin E."/>
            <person name="Kohler A."/>
            <person name="Barry K."/>
            <person name="LaButti K."/>
            <person name="Morin E."/>
            <person name="Salamov A."/>
            <person name="Lipzen A."/>
            <person name="Mereny Z."/>
            <person name="Hegedus B."/>
            <person name="Baldrian P."/>
            <person name="Stursova M."/>
            <person name="Weitz H."/>
            <person name="Taylor A."/>
            <person name="Grigoriev I.V."/>
            <person name="Nagy L.G."/>
            <person name="Martin F."/>
            <person name="Kauserud H."/>
        </authorList>
    </citation>
    <scope>NUCLEOTIDE SEQUENCE</scope>
    <source>
        <strain evidence="2">CBHHK002</strain>
    </source>
</reference>
<evidence type="ECO:0000313" key="3">
    <source>
        <dbReference type="Proteomes" id="UP001218218"/>
    </source>
</evidence>
<protein>
    <recommendedName>
        <fullName evidence="4">BTB domain-containing protein</fullName>
    </recommendedName>
</protein>
<accession>A0AAD7ERB7</accession>
<name>A0AAD7ERB7_9AGAR</name>
<dbReference type="Proteomes" id="UP001218218">
    <property type="component" value="Unassembled WGS sequence"/>
</dbReference>